<evidence type="ECO:0000256" key="11">
    <source>
        <dbReference type="ARBA" id="ARBA00023284"/>
    </source>
</evidence>
<name>A0A1M6WTH2_9BACT</name>
<feature type="disulfide bond" description="Redox-active" evidence="15">
    <location>
        <begin position="44"/>
        <end position="49"/>
    </location>
</feature>
<dbReference type="PRINTS" id="PR00411">
    <property type="entry name" value="PNDRDTASEI"/>
</dbReference>
<evidence type="ECO:0000256" key="5">
    <source>
        <dbReference type="ARBA" id="ARBA00022490"/>
    </source>
</evidence>
<keyword evidence="20" id="KW-1185">Reference proteome</keyword>
<dbReference type="Pfam" id="PF07992">
    <property type="entry name" value="Pyr_redox_2"/>
    <property type="match status" value="1"/>
</dbReference>
<dbReference type="Proteomes" id="UP000185812">
    <property type="component" value="Unassembled WGS sequence"/>
</dbReference>
<dbReference type="PRINTS" id="PR00368">
    <property type="entry name" value="FADPNR"/>
</dbReference>
<feature type="active site" description="Proton acceptor" evidence="13">
    <location>
        <position position="453"/>
    </location>
</feature>
<dbReference type="SUPFAM" id="SSF51905">
    <property type="entry name" value="FAD/NAD(P)-binding domain"/>
    <property type="match status" value="1"/>
</dbReference>
<dbReference type="SUPFAM" id="SSF55424">
    <property type="entry name" value="FAD/NAD-linked reductases, dimerisation (C-terminal) domain"/>
    <property type="match status" value="1"/>
</dbReference>
<comment type="cofactor">
    <cofactor evidence="14 16">
        <name>FAD</name>
        <dbReference type="ChEBI" id="CHEBI:57692"/>
    </cofactor>
    <text evidence="14 16">Binds 1 FAD per subunit.</text>
</comment>
<dbReference type="EMBL" id="FRAU01000009">
    <property type="protein sequence ID" value="SHK96825.1"/>
    <property type="molecule type" value="Genomic_DNA"/>
</dbReference>
<feature type="binding site" evidence="14">
    <location>
        <position position="280"/>
    </location>
    <ligand>
        <name>NAD(+)</name>
        <dbReference type="ChEBI" id="CHEBI:57540"/>
    </ligand>
</feature>
<evidence type="ECO:0000256" key="8">
    <source>
        <dbReference type="ARBA" id="ARBA00023002"/>
    </source>
</evidence>
<comment type="subcellular location">
    <subcellularLocation>
        <location evidence="1">Cytoplasm</location>
    </subcellularLocation>
</comment>
<feature type="domain" description="Pyridine nucleotide-disulphide oxidoreductase dimerisation" evidence="17">
    <location>
        <begin position="355"/>
        <end position="464"/>
    </location>
</feature>
<dbReference type="GO" id="GO:0006103">
    <property type="term" value="P:2-oxoglutarate metabolic process"/>
    <property type="evidence" value="ECO:0007669"/>
    <property type="project" value="TreeGrafter"/>
</dbReference>
<dbReference type="Pfam" id="PF02852">
    <property type="entry name" value="Pyr_redox_dim"/>
    <property type="match status" value="1"/>
</dbReference>
<dbReference type="Gene3D" id="3.50.50.60">
    <property type="entry name" value="FAD/NAD(P)-binding domain"/>
    <property type="match status" value="2"/>
</dbReference>
<evidence type="ECO:0000313" key="20">
    <source>
        <dbReference type="Proteomes" id="UP000185812"/>
    </source>
</evidence>
<dbReference type="RefSeq" id="WP_072716222.1">
    <property type="nucleotide sequence ID" value="NZ_FRAU01000009.1"/>
</dbReference>
<dbReference type="STRING" id="633813.SAMN04488087_2419"/>
<dbReference type="FunFam" id="3.30.390.30:FF:000001">
    <property type="entry name" value="Dihydrolipoyl dehydrogenase"/>
    <property type="match status" value="1"/>
</dbReference>
<keyword evidence="5" id="KW-0963">Cytoplasm</keyword>
<dbReference type="EC" id="1.8.1.4" evidence="3 16"/>
<evidence type="ECO:0000256" key="1">
    <source>
        <dbReference type="ARBA" id="ARBA00004496"/>
    </source>
</evidence>
<reference evidence="20" key="1">
    <citation type="submission" date="2016-11" db="EMBL/GenBank/DDBJ databases">
        <authorList>
            <person name="Varghese N."/>
            <person name="Submissions S."/>
        </authorList>
    </citation>
    <scope>NUCLEOTIDE SEQUENCE [LARGE SCALE GENOMIC DNA]</scope>
    <source>
        <strain evidence="20">DSM 22212</strain>
    </source>
</reference>
<dbReference type="InterPro" id="IPR012999">
    <property type="entry name" value="Pyr_OxRdtase_I_AS"/>
</dbReference>
<dbReference type="PANTHER" id="PTHR22912">
    <property type="entry name" value="DISULFIDE OXIDOREDUCTASE"/>
    <property type="match status" value="1"/>
</dbReference>
<keyword evidence="8 16" id="KW-0560">Oxidoreductase</keyword>
<accession>A0A1M6WTH2</accession>
<gene>
    <name evidence="19" type="ORF">SAMN04488087_2419</name>
</gene>
<organism evidence="19 20">
    <name type="scientific">Rhodothermus profundi</name>
    <dbReference type="NCBI Taxonomy" id="633813"/>
    <lineage>
        <taxon>Bacteria</taxon>
        <taxon>Pseudomonadati</taxon>
        <taxon>Rhodothermota</taxon>
        <taxon>Rhodothermia</taxon>
        <taxon>Rhodothermales</taxon>
        <taxon>Rhodothermaceae</taxon>
        <taxon>Rhodothermus</taxon>
    </lineage>
</organism>
<dbReference type="OrthoDB" id="9800167at2"/>
<dbReference type="AlphaFoldDB" id="A0A1M6WTH2"/>
<evidence type="ECO:0000256" key="9">
    <source>
        <dbReference type="ARBA" id="ARBA00023027"/>
    </source>
</evidence>
<feature type="binding site" evidence="14">
    <location>
        <position position="320"/>
    </location>
    <ligand>
        <name>FAD</name>
        <dbReference type="ChEBI" id="CHEBI:57692"/>
    </ligand>
</feature>
<dbReference type="Gene3D" id="3.30.390.30">
    <property type="match status" value="1"/>
</dbReference>
<evidence type="ECO:0000256" key="4">
    <source>
        <dbReference type="ARBA" id="ARBA00016961"/>
    </source>
</evidence>
<dbReference type="PANTHER" id="PTHR22912:SF217">
    <property type="entry name" value="DIHYDROLIPOYL DEHYDROGENASE"/>
    <property type="match status" value="1"/>
</dbReference>
<dbReference type="GO" id="GO:0004148">
    <property type="term" value="F:dihydrolipoyl dehydrogenase (NADH) activity"/>
    <property type="evidence" value="ECO:0007669"/>
    <property type="project" value="UniProtKB-EC"/>
</dbReference>
<evidence type="ECO:0000313" key="19">
    <source>
        <dbReference type="EMBL" id="SHK96825.1"/>
    </source>
</evidence>
<feature type="binding site" evidence="14">
    <location>
        <begin position="190"/>
        <end position="197"/>
    </location>
    <ligand>
        <name>NAD(+)</name>
        <dbReference type="ChEBI" id="CHEBI:57540"/>
    </ligand>
</feature>
<dbReference type="GO" id="GO:0050660">
    <property type="term" value="F:flavin adenine dinucleotide binding"/>
    <property type="evidence" value="ECO:0007669"/>
    <property type="project" value="InterPro"/>
</dbReference>
<feature type="domain" description="FAD/NAD(P)-binding" evidence="18">
    <location>
        <begin position="7"/>
        <end position="335"/>
    </location>
</feature>
<evidence type="ECO:0000259" key="17">
    <source>
        <dbReference type="Pfam" id="PF02852"/>
    </source>
</evidence>
<evidence type="ECO:0000256" key="16">
    <source>
        <dbReference type="RuleBase" id="RU003692"/>
    </source>
</evidence>
<dbReference type="InterPro" id="IPR001100">
    <property type="entry name" value="Pyr_nuc-diS_OxRdtase"/>
</dbReference>
<sequence length="474" mass="51331">MAKNARYDVVVIGSGPGGYETAIRAAQLGFKTAIIEKNKLGGVCLNIGCIPTKALLKSAEMAAEARHLDAYGLKLKGEIVPDFAKVIERSRAVADKMNRGVAFLMKKNKIDVIFGHARLIGKGKIDVQPSVNMDGEKIGEPRTVEATHIILATGARARQIPALPVDGKKIITYKEALLQKQQPKRLVIVGAGAIGVEFAYFYHHMGTEVTLIELMDRIVPIEDADISRELERAYRKMGIKVMTGAQVESVDTKGKTLKVKVKTKKGEEVIQTDQVLSAVGVVGNIEDLGLEELGVETKPGQIVVDEFYRTNVEGIYAIGDVAGPPWLAHKASHEGILCVEKIAGKEVQPLNYNNIPGCTYCQPQIASVGYTEEKAREAGYDIKVGKFPFTASGKATALGHTEGFVKVIFDAKYGEFLGCHIIGHDATELIAEAVTARTLETTFHEIIESIHPHPTLSEAIMEAARAAIGEPINI</sequence>
<dbReference type="GO" id="GO:0005737">
    <property type="term" value="C:cytoplasm"/>
    <property type="evidence" value="ECO:0007669"/>
    <property type="project" value="UniProtKB-SubCell"/>
</dbReference>
<dbReference type="NCBIfam" id="TIGR01350">
    <property type="entry name" value="lipoamide_DH"/>
    <property type="match status" value="1"/>
</dbReference>
<keyword evidence="14" id="KW-0547">Nucleotide-binding</keyword>
<evidence type="ECO:0000256" key="2">
    <source>
        <dbReference type="ARBA" id="ARBA00007532"/>
    </source>
</evidence>
<comment type="miscellaneous">
    <text evidence="16">The active site is a redox-active disulfide bond.</text>
</comment>
<dbReference type="InterPro" id="IPR004099">
    <property type="entry name" value="Pyr_nucl-diS_OxRdtase_dimer"/>
</dbReference>
<feature type="binding site" evidence="14">
    <location>
        <position position="213"/>
    </location>
    <ligand>
        <name>NAD(+)</name>
        <dbReference type="ChEBI" id="CHEBI:57540"/>
    </ligand>
</feature>
<evidence type="ECO:0000256" key="7">
    <source>
        <dbReference type="ARBA" id="ARBA00022827"/>
    </source>
</evidence>
<evidence type="ECO:0000256" key="12">
    <source>
        <dbReference type="ARBA" id="ARBA00049187"/>
    </source>
</evidence>
<proteinExistence type="inferred from homology"/>
<evidence type="ECO:0000256" key="10">
    <source>
        <dbReference type="ARBA" id="ARBA00023157"/>
    </source>
</evidence>
<evidence type="ECO:0000259" key="18">
    <source>
        <dbReference type="Pfam" id="PF07992"/>
    </source>
</evidence>
<dbReference type="InterPro" id="IPR023753">
    <property type="entry name" value="FAD/NAD-binding_dom"/>
</dbReference>
<dbReference type="InterPro" id="IPR016156">
    <property type="entry name" value="FAD/NAD-linked_Rdtase_dimer_sf"/>
</dbReference>
<keyword evidence="6 16" id="KW-0285">Flavoprotein</keyword>
<dbReference type="PROSITE" id="PS00076">
    <property type="entry name" value="PYRIDINE_REDOX_1"/>
    <property type="match status" value="1"/>
</dbReference>
<comment type="catalytic activity">
    <reaction evidence="12 16">
        <text>N(6)-[(R)-dihydrolipoyl]-L-lysyl-[protein] + NAD(+) = N(6)-[(R)-lipoyl]-L-lysyl-[protein] + NADH + H(+)</text>
        <dbReference type="Rhea" id="RHEA:15045"/>
        <dbReference type="Rhea" id="RHEA-COMP:10474"/>
        <dbReference type="Rhea" id="RHEA-COMP:10475"/>
        <dbReference type="ChEBI" id="CHEBI:15378"/>
        <dbReference type="ChEBI" id="CHEBI:57540"/>
        <dbReference type="ChEBI" id="CHEBI:57945"/>
        <dbReference type="ChEBI" id="CHEBI:83099"/>
        <dbReference type="ChEBI" id="CHEBI:83100"/>
        <dbReference type="EC" id="1.8.1.4"/>
    </reaction>
</comment>
<comment type="similarity">
    <text evidence="2 16">Belongs to the class-I pyridine nucleotide-disulfide oxidoreductase family.</text>
</comment>
<keyword evidence="9 14" id="KW-0520">NAD</keyword>
<feature type="binding site" evidence="14">
    <location>
        <position position="53"/>
    </location>
    <ligand>
        <name>FAD</name>
        <dbReference type="ChEBI" id="CHEBI:57692"/>
    </ligand>
</feature>
<dbReference type="InterPro" id="IPR050151">
    <property type="entry name" value="Class-I_Pyr_Nuc-Dis_Oxidored"/>
</dbReference>
<dbReference type="InterPro" id="IPR036188">
    <property type="entry name" value="FAD/NAD-bd_sf"/>
</dbReference>
<evidence type="ECO:0000256" key="15">
    <source>
        <dbReference type="PIRSR" id="PIRSR000350-4"/>
    </source>
</evidence>
<evidence type="ECO:0000256" key="3">
    <source>
        <dbReference type="ARBA" id="ARBA00012608"/>
    </source>
</evidence>
<dbReference type="InterPro" id="IPR006258">
    <property type="entry name" value="Lipoamide_DH"/>
</dbReference>
<evidence type="ECO:0000256" key="13">
    <source>
        <dbReference type="PIRSR" id="PIRSR000350-2"/>
    </source>
</evidence>
<evidence type="ECO:0000256" key="14">
    <source>
        <dbReference type="PIRSR" id="PIRSR000350-3"/>
    </source>
</evidence>
<keyword evidence="7 14" id="KW-0274">FAD</keyword>
<keyword evidence="10" id="KW-1015">Disulfide bond</keyword>
<protein>
    <recommendedName>
        <fullName evidence="4 16">Dihydrolipoyl dehydrogenase</fullName>
        <ecNumber evidence="3 16">1.8.1.4</ecNumber>
    </recommendedName>
</protein>
<dbReference type="PIRSF" id="PIRSF000350">
    <property type="entry name" value="Mercury_reductase_MerA"/>
    <property type="match status" value="1"/>
</dbReference>
<evidence type="ECO:0000256" key="6">
    <source>
        <dbReference type="ARBA" id="ARBA00022630"/>
    </source>
</evidence>
<keyword evidence="11 16" id="KW-0676">Redox-active center</keyword>